<dbReference type="AlphaFoldDB" id="A0ABD1BAB3"/>
<comment type="caution">
    <text evidence="1">The sequence shown here is derived from an EMBL/GenBank/DDBJ whole genome shotgun (WGS) entry which is preliminary data.</text>
</comment>
<proteinExistence type="predicted"/>
<evidence type="ECO:0000313" key="2">
    <source>
        <dbReference type="Proteomes" id="UP001558713"/>
    </source>
</evidence>
<gene>
    <name evidence="1" type="ORF">V5N11_021293</name>
</gene>
<protein>
    <recommendedName>
        <fullName evidence="3">Transposase MuDR plant domain-containing protein</fullName>
    </recommendedName>
</protein>
<evidence type="ECO:0008006" key="3">
    <source>
        <dbReference type="Google" id="ProtNLM"/>
    </source>
</evidence>
<dbReference type="EMBL" id="JBANAX010000362">
    <property type="protein sequence ID" value="KAL1212739.1"/>
    <property type="molecule type" value="Genomic_DNA"/>
</dbReference>
<name>A0ABD1BAB3_CARAN</name>
<accession>A0ABD1BAB3</accession>
<evidence type="ECO:0000313" key="1">
    <source>
        <dbReference type="EMBL" id="KAL1212739.1"/>
    </source>
</evidence>
<keyword evidence="2" id="KW-1185">Reference proteome</keyword>
<dbReference type="Proteomes" id="UP001558713">
    <property type="component" value="Unassembled WGS sequence"/>
</dbReference>
<organism evidence="1 2">
    <name type="scientific">Cardamine amara subsp. amara</name>
    <dbReference type="NCBI Taxonomy" id="228776"/>
    <lineage>
        <taxon>Eukaryota</taxon>
        <taxon>Viridiplantae</taxon>
        <taxon>Streptophyta</taxon>
        <taxon>Embryophyta</taxon>
        <taxon>Tracheophyta</taxon>
        <taxon>Spermatophyta</taxon>
        <taxon>Magnoliopsida</taxon>
        <taxon>eudicotyledons</taxon>
        <taxon>Gunneridae</taxon>
        <taxon>Pentapetalae</taxon>
        <taxon>rosids</taxon>
        <taxon>malvids</taxon>
        <taxon>Brassicales</taxon>
        <taxon>Brassicaceae</taxon>
        <taxon>Cardamineae</taxon>
        <taxon>Cardamine</taxon>
    </lineage>
</organism>
<sequence length="146" mass="17241">MGKEDKLALGYSFYTGYQFKQAALQYALSKARNIKQDRWEKTMLSFICGTSKKCKWRLYCSFDKGSGKWIVKTRYSSYSYTKNGKCLLLKGQVIANLFMDKLRLQPYCMPQEIQRIVKEKWKIVSTRDQCQKGRLLALKLLEKEYE</sequence>
<reference evidence="1 2" key="1">
    <citation type="submission" date="2024-04" db="EMBL/GenBank/DDBJ databases">
        <title>Genome assembly C_amara_ONT_v2.</title>
        <authorList>
            <person name="Yant L."/>
            <person name="Moore C."/>
            <person name="Slenker M."/>
        </authorList>
    </citation>
    <scope>NUCLEOTIDE SEQUENCE [LARGE SCALE GENOMIC DNA]</scope>
    <source>
        <tissue evidence="1">Leaf</tissue>
    </source>
</reference>